<feature type="chain" id="PRO_5001750952" description="Secreted protein" evidence="1">
    <location>
        <begin position="19"/>
        <end position="78"/>
    </location>
</feature>
<gene>
    <name evidence="2" type="ORF">AW09_001033</name>
</gene>
<dbReference type="EMBL" id="JDVG02000179">
    <property type="protein sequence ID" value="KFB73706.1"/>
    <property type="molecule type" value="Genomic_DNA"/>
</dbReference>
<feature type="signal peptide" evidence="1">
    <location>
        <begin position="1"/>
        <end position="18"/>
    </location>
</feature>
<dbReference type="AlphaFoldDB" id="A0A080LY96"/>
<evidence type="ECO:0000256" key="1">
    <source>
        <dbReference type="SAM" id="SignalP"/>
    </source>
</evidence>
<sequence>MVCIASTVLATASPPSTACREAVAAMPSVTLAFSVFCMIEALICSMQAVLSSTEAACSLEDCESDWAVTETWPEAFER</sequence>
<organism evidence="2 3">
    <name type="scientific">Candidatus Accumulibacter phosphatis</name>
    <dbReference type="NCBI Taxonomy" id="327160"/>
    <lineage>
        <taxon>Bacteria</taxon>
        <taxon>Pseudomonadati</taxon>
        <taxon>Pseudomonadota</taxon>
        <taxon>Betaproteobacteria</taxon>
        <taxon>Candidatus Accumulibacter</taxon>
    </lineage>
</organism>
<name>A0A080LY96_9PROT</name>
<evidence type="ECO:0008006" key="4">
    <source>
        <dbReference type="Google" id="ProtNLM"/>
    </source>
</evidence>
<keyword evidence="1" id="KW-0732">Signal</keyword>
<proteinExistence type="predicted"/>
<accession>A0A080LY96</accession>
<evidence type="ECO:0000313" key="3">
    <source>
        <dbReference type="Proteomes" id="UP000020077"/>
    </source>
</evidence>
<comment type="caution">
    <text evidence="2">The sequence shown here is derived from an EMBL/GenBank/DDBJ whole genome shotgun (WGS) entry which is preliminary data.</text>
</comment>
<protein>
    <recommendedName>
        <fullName evidence="4">Secreted protein</fullName>
    </recommendedName>
</protein>
<reference evidence="2 3" key="1">
    <citation type="submission" date="2014-02" db="EMBL/GenBank/DDBJ databases">
        <title>Expanding our view of genomic diversity in Candidatus Accumulibacter clades.</title>
        <authorList>
            <person name="Skennerton C.T."/>
            <person name="Barr J.J."/>
            <person name="Slater F.R."/>
            <person name="Bond P.L."/>
            <person name="Tyson G.W."/>
        </authorList>
    </citation>
    <scope>NUCLEOTIDE SEQUENCE [LARGE SCALE GENOMIC DNA]</scope>
    <source>
        <strain evidence="3">BA-91</strain>
    </source>
</reference>
<dbReference type="Proteomes" id="UP000020077">
    <property type="component" value="Unassembled WGS sequence"/>
</dbReference>
<evidence type="ECO:0000313" key="2">
    <source>
        <dbReference type="EMBL" id="KFB73706.1"/>
    </source>
</evidence>